<dbReference type="InterPro" id="IPR006935">
    <property type="entry name" value="Helicase/UvrB_N"/>
</dbReference>
<dbReference type="PROSITE" id="PS51192">
    <property type="entry name" value="HELICASE_ATP_BIND_1"/>
    <property type="match status" value="1"/>
</dbReference>
<dbReference type="GO" id="GO:0003677">
    <property type="term" value="F:DNA binding"/>
    <property type="evidence" value="ECO:0007669"/>
    <property type="project" value="InterPro"/>
</dbReference>
<dbReference type="PANTHER" id="PTHR11274:SF0">
    <property type="entry name" value="GENERAL TRANSCRIPTION AND DNA REPAIR FACTOR IIH HELICASE SUBUNIT XPB"/>
    <property type="match status" value="1"/>
</dbReference>
<dbReference type="SUPFAM" id="SSF52540">
    <property type="entry name" value="P-loop containing nucleoside triphosphate hydrolases"/>
    <property type="match status" value="2"/>
</dbReference>
<dbReference type="GO" id="GO:0005524">
    <property type="term" value="F:ATP binding"/>
    <property type="evidence" value="ECO:0007669"/>
    <property type="project" value="UniProtKB-KW"/>
</dbReference>
<sequence length="610" mass="71427">MKSFIDNNGYNINVSSYSKNTINEIINDLTVFPYVMDQPKEETEKSKFNIYRYNEDKTYLIIPRYYGLHKLGEPEKTIFNPETINIKFVYQLREKQMLIATKCINYMLKQGGGLLSVPCGFGKTICALYMASILGYKTLVITHKSNLLSQWVKAIKNSLGLTEDRIGIIRQKKCQIENKDIVVGMIQTISKKDYKDVFNKFGFVIYDEAHHVCSRFFSKTLLKTGAKYTLSLTATPRRTDRLIKIMYWFIGGTIYRESAKINKNVIVKTFTYKSTDEWKFALKQRYFNGKNRPNTQKMVENLCDINTRNSLIINIVNKIIVLDSKRKILILSDRLTHLQILKKGVDRFIKKNKIKDLYTCHYNGATKSGERLLIEENGDIIFSTYFMCSEGVSIDHLNTVILATPKKDVEQSVGRIMRTVLETGDVRPMIIDICDDLPCISNWIRVRNSTYRKGQYDIENYYVTDNKIMTQYEYDNGKEITDNIHSSNMYVHKSINEFNKNINEFNDLFKQCDKLFNIKKKYVNETVYNDMEYTNLNDILFERSLTENDIIRTVVKDTPTDIIDFEEDGEEDNDKIYKDKNYKEKIYKDDDIDNSNSFVKRNLFIKKLNI</sequence>
<dbReference type="Gene3D" id="3.40.50.300">
    <property type="entry name" value="P-loop containing nucleotide triphosphate hydrolases"/>
    <property type="match status" value="2"/>
</dbReference>
<protein>
    <recommendedName>
        <fullName evidence="5">Helicase ATP-binding domain-containing protein</fullName>
    </recommendedName>
</protein>
<evidence type="ECO:0000256" key="1">
    <source>
        <dbReference type="ARBA" id="ARBA00022741"/>
    </source>
</evidence>
<organism evidence="6">
    <name type="scientific">viral metagenome</name>
    <dbReference type="NCBI Taxonomy" id="1070528"/>
    <lineage>
        <taxon>unclassified sequences</taxon>
        <taxon>metagenomes</taxon>
        <taxon>organismal metagenomes</taxon>
    </lineage>
</organism>
<evidence type="ECO:0000313" key="6">
    <source>
        <dbReference type="EMBL" id="QHS90263.1"/>
    </source>
</evidence>
<dbReference type="AlphaFoldDB" id="A0A6C0BFW3"/>
<accession>A0A6C0BFW3</accession>
<feature type="domain" description="Helicase ATP-binding" evidence="5">
    <location>
        <begin position="104"/>
        <end position="254"/>
    </location>
</feature>
<dbReference type="PANTHER" id="PTHR11274">
    <property type="entry name" value="RAD25/XP-B DNA REPAIR HELICASE"/>
    <property type="match status" value="1"/>
</dbReference>
<evidence type="ECO:0000256" key="2">
    <source>
        <dbReference type="ARBA" id="ARBA00022801"/>
    </source>
</evidence>
<evidence type="ECO:0000256" key="3">
    <source>
        <dbReference type="ARBA" id="ARBA00022806"/>
    </source>
</evidence>
<evidence type="ECO:0000259" key="5">
    <source>
        <dbReference type="PROSITE" id="PS51192"/>
    </source>
</evidence>
<keyword evidence="3" id="KW-0347">Helicase</keyword>
<keyword evidence="1" id="KW-0547">Nucleotide-binding</keyword>
<dbReference type="SMART" id="SM00487">
    <property type="entry name" value="DEXDc"/>
    <property type="match status" value="1"/>
</dbReference>
<keyword evidence="4" id="KW-0067">ATP-binding</keyword>
<dbReference type="CDD" id="cd18785">
    <property type="entry name" value="SF2_C"/>
    <property type="match status" value="1"/>
</dbReference>
<evidence type="ECO:0000256" key="4">
    <source>
        <dbReference type="ARBA" id="ARBA00022840"/>
    </source>
</evidence>
<dbReference type="EMBL" id="MN739131">
    <property type="protein sequence ID" value="QHS90263.1"/>
    <property type="molecule type" value="Genomic_DNA"/>
</dbReference>
<proteinExistence type="predicted"/>
<dbReference type="InterPro" id="IPR027417">
    <property type="entry name" value="P-loop_NTPase"/>
</dbReference>
<dbReference type="InterPro" id="IPR014001">
    <property type="entry name" value="Helicase_ATP-bd"/>
</dbReference>
<dbReference type="InterPro" id="IPR050615">
    <property type="entry name" value="ATP-dep_DNA_Helicase"/>
</dbReference>
<keyword evidence="2" id="KW-0378">Hydrolase</keyword>
<reference evidence="6" key="1">
    <citation type="journal article" date="2020" name="Nature">
        <title>Giant virus diversity and host interactions through global metagenomics.</title>
        <authorList>
            <person name="Schulz F."/>
            <person name="Roux S."/>
            <person name="Paez-Espino D."/>
            <person name="Jungbluth S."/>
            <person name="Walsh D.A."/>
            <person name="Denef V.J."/>
            <person name="McMahon K.D."/>
            <person name="Konstantinidis K.T."/>
            <person name="Eloe-Fadrosh E.A."/>
            <person name="Kyrpides N.C."/>
            <person name="Woyke T."/>
        </authorList>
    </citation>
    <scope>NUCLEOTIDE SEQUENCE</scope>
    <source>
        <strain evidence="6">GVMAG-M-3300010160-60</strain>
    </source>
</reference>
<name>A0A6C0BFW3_9ZZZZ</name>
<dbReference type="CDD" id="cd17926">
    <property type="entry name" value="DEXHc_RE"/>
    <property type="match status" value="1"/>
</dbReference>
<dbReference type="Pfam" id="PF04851">
    <property type="entry name" value="ResIII"/>
    <property type="match status" value="1"/>
</dbReference>
<dbReference type="GO" id="GO:0016787">
    <property type="term" value="F:hydrolase activity"/>
    <property type="evidence" value="ECO:0007669"/>
    <property type="project" value="UniProtKB-KW"/>
</dbReference>
<dbReference type="GO" id="GO:0004386">
    <property type="term" value="F:helicase activity"/>
    <property type="evidence" value="ECO:0007669"/>
    <property type="project" value="UniProtKB-KW"/>
</dbReference>